<dbReference type="SMART" id="SM01065">
    <property type="entry name" value="CBM_2"/>
    <property type="match status" value="1"/>
</dbReference>
<dbReference type="GO" id="GO:2001069">
    <property type="term" value="F:glycogen binding"/>
    <property type="evidence" value="ECO:0007669"/>
    <property type="project" value="InterPro"/>
</dbReference>
<dbReference type="AlphaFoldDB" id="A0A250XYX2"/>
<proteinExistence type="predicted"/>
<dbReference type="PANTHER" id="PTHR15048:SF0">
    <property type="entry name" value="STARCH-BINDING DOMAIN-CONTAINING PROTEIN 1"/>
    <property type="match status" value="1"/>
</dbReference>
<feature type="transmembrane region" description="Helical" evidence="11">
    <location>
        <begin position="6"/>
        <end position="23"/>
    </location>
</feature>
<keyword evidence="2" id="KW-0119">Carbohydrate metabolism</keyword>
<dbReference type="Proteomes" id="UP001732720">
    <property type="component" value="Chromosome 9"/>
</dbReference>
<dbReference type="EMBL" id="GFFV01003384">
    <property type="protein sequence ID" value="JAV36561.1"/>
    <property type="molecule type" value="Transcribed_RNA"/>
</dbReference>
<evidence type="ECO:0000256" key="9">
    <source>
        <dbReference type="ARBA" id="ARBA00076001"/>
    </source>
</evidence>
<dbReference type="KEGG" id="ccan:109698949"/>
<name>A0A250XYX2_CASCN</name>
<evidence type="ECO:0000256" key="7">
    <source>
        <dbReference type="ARBA" id="ARBA00073038"/>
    </source>
</evidence>
<keyword evidence="15" id="KW-1185">Reference proteome</keyword>
<dbReference type="RefSeq" id="XP_020038990.1">
    <property type="nucleotide sequence ID" value="XM_020183401.1"/>
</dbReference>
<feature type="domain" description="CBM20" evidence="12">
    <location>
        <begin position="245"/>
        <end position="344"/>
    </location>
</feature>
<evidence type="ECO:0000256" key="6">
    <source>
        <dbReference type="ARBA" id="ARBA00062412"/>
    </source>
</evidence>
<gene>
    <name evidence="13" type="primary">STBD1</name>
    <name evidence="14 16" type="synonym">Stbd1</name>
</gene>
<feature type="region of interest" description="Disordered" evidence="10">
    <location>
        <begin position="29"/>
        <end position="79"/>
    </location>
</feature>
<evidence type="ECO:0000313" key="16">
    <source>
        <dbReference type="RefSeq" id="XP_020038990.1"/>
    </source>
</evidence>
<dbReference type="GO" id="GO:0030315">
    <property type="term" value="C:T-tubule"/>
    <property type="evidence" value="ECO:0007669"/>
    <property type="project" value="UniProtKB-SubCell"/>
</dbReference>
<evidence type="ECO:0000256" key="1">
    <source>
        <dbReference type="ARBA" id="ARBA00004643"/>
    </source>
</evidence>
<reference evidence="14" key="2">
    <citation type="submission" date="2023-09" db="UniProtKB">
        <authorList>
            <consortium name="Ensembl"/>
        </authorList>
    </citation>
    <scope>IDENTIFICATION</scope>
</reference>
<evidence type="ECO:0000256" key="5">
    <source>
        <dbReference type="ARBA" id="ARBA00060405"/>
    </source>
</evidence>
<dbReference type="InterPro" id="IPR013783">
    <property type="entry name" value="Ig-like_fold"/>
</dbReference>
<comment type="subunit">
    <text evidence="6">Interacts with the ATG8 family proteins GABARAP and GABARAPL1. Interacts with several glycogen-associated proteins, such as GYS2 (liver glycogen synthase), GDE (glycogen debranching enzyme), GBE1 (glycogen branching enzyme 1) and EPM2A (Laforin).</text>
</comment>
<evidence type="ECO:0000313" key="13">
    <source>
        <dbReference type="EMBL" id="JAV36561.1"/>
    </source>
</evidence>
<dbReference type="GO" id="GO:2001070">
    <property type="term" value="F:starch binding"/>
    <property type="evidence" value="ECO:0007669"/>
    <property type="project" value="InterPro"/>
</dbReference>
<reference evidence="16" key="3">
    <citation type="submission" date="2025-04" db="UniProtKB">
        <authorList>
            <consortium name="RefSeq"/>
        </authorList>
    </citation>
    <scope>IDENTIFICATION</scope>
    <source>
        <tissue evidence="16">Leukocyte</tissue>
    </source>
</reference>
<evidence type="ECO:0000256" key="10">
    <source>
        <dbReference type="SAM" id="MobiDB-lite"/>
    </source>
</evidence>
<dbReference type="CTD" id="8987"/>
<keyword evidence="2" id="KW-0321">Glycogen metabolism</keyword>
<evidence type="ECO:0000256" key="2">
    <source>
        <dbReference type="ARBA" id="ARBA00022600"/>
    </source>
</evidence>
<keyword evidence="11" id="KW-1133">Transmembrane helix</keyword>
<dbReference type="FunFam" id="2.60.40.10:FF:000552">
    <property type="entry name" value="Related to glucoamylase"/>
    <property type="match status" value="1"/>
</dbReference>
<evidence type="ECO:0000313" key="14">
    <source>
        <dbReference type="Ensembl" id="ENSCCNP00000003912.1"/>
    </source>
</evidence>
<dbReference type="Gene3D" id="2.60.40.10">
    <property type="entry name" value="Immunoglobulins"/>
    <property type="match status" value="1"/>
</dbReference>
<evidence type="ECO:0000256" key="11">
    <source>
        <dbReference type="SAM" id="Phobius"/>
    </source>
</evidence>
<evidence type="ECO:0000256" key="8">
    <source>
        <dbReference type="ARBA" id="ARBA00075794"/>
    </source>
</evidence>
<dbReference type="GeneID" id="109698949"/>
<evidence type="ECO:0000259" key="12">
    <source>
        <dbReference type="PROSITE" id="PS51166"/>
    </source>
</evidence>
<accession>A0A250XYX2</accession>
<keyword evidence="11" id="KW-0812">Transmembrane</keyword>
<organism evidence="13">
    <name type="scientific">Castor canadensis</name>
    <name type="common">American beaver</name>
    <dbReference type="NCBI Taxonomy" id="51338"/>
    <lineage>
        <taxon>Eukaryota</taxon>
        <taxon>Metazoa</taxon>
        <taxon>Chordata</taxon>
        <taxon>Craniata</taxon>
        <taxon>Vertebrata</taxon>
        <taxon>Euteleostomi</taxon>
        <taxon>Mammalia</taxon>
        <taxon>Eutheria</taxon>
        <taxon>Euarchontoglires</taxon>
        <taxon>Glires</taxon>
        <taxon>Rodentia</taxon>
        <taxon>Castorimorpha</taxon>
        <taxon>Castoridae</taxon>
        <taxon>Castor</taxon>
    </lineage>
</organism>
<sequence>MGTVWSALLVGGGLAGALLVWLLRDGPGEPGKDADAEQQENTPLGEAAAPEGDQGGGGGGPSKRDSVTKPEPLQESNGHLISETKGLGILPEAAQKQQTPQEADWDNAREHGPAAQISLAHAVATSDTGNSEVSRSKSLESHVGECKFQKGQVTPVKAATCFAEKLPSSGPLMDRAKEGNLAQLGSQDSADHEDWEMVSRHSSWGDIGLGGSLETSGVSLSQGMDCGRSTFVGARGWVADGKAMSSEPQQVSIKFQVHYTTSTKVQFIAVTGDHECLGRWNTYIPLHYHEDGLWAHSVFLPANTVVEWKFVLVENGEITRWEECSNRLLETGHEDRVVHGWWGIP</sequence>
<dbReference type="InterPro" id="IPR034838">
    <property type="entry name" value="CBM20_genethonin_1"/>
</dbReference>
<dbReference type="PROSITE" id="PS51166">
    <property type="entry name" value="CBM20"/>
    <property type="match status" value="1"/>
</dbReference>
<dbReference type="Ensembl" id="ENSCCNT00000005120.1">
    <property type="protein sequence ID" value="ENSCCNP00000003912.1"/>
    <property type="gene ID" value="ENSCCNG00000004135.1"/>
</dbReference>
<dbReference type="GO" id="GO:0005789">
    <property type="term" value="C:endoplasmic reticulum membrane"/>
    <property type="evidence" value="ECO:0007669"/>
    <property type="project" value="UniProtKB-SubCell"/>
</dbReference>
<comment type="function">
    <text evidence="4">Acts as a cargo receptor for glycogen. Delivers its cargo to an autophagic pathway called glycophagy, resulting in the transport of glycogen to lysosomes.</text>
</comment>
<reference evidence="13" key="1">
    <citation type="journal article" date="2017" name="G3 (Bethesda)">
        <title>De Novo Genome and Transcriptome Assembly of the Canadian Beaver (Castor canadensis).</title>
        <authorList>
            <person name="Lok S."/>
            <person name="Paton T.A."/>
            <person name="Wang Z."/>
            <person name="Kaur G."/>
            <person name="Walker S."/>
            <person name="Yuen R.K."/>
            <person name="Sung W.W."/>
            <person name="Whitney J."/>
            <person name="Buchanan J.A."/>
            <person name="Trost B."/>
            <person name="Singh N."/>
            <person name="Apresto B."/>
            <person name="Chen N."/>
            <person name="Coole M."/>
            <person name="Dawson T.J."/>
            <person name="Ho K.Y."/>
            <person name="Hu Z."/>
            <person name="Pullenayegum S."/>
            <person name="Samler K."/>
            <person name="Shipstone A."/>
            <person name="Tsoi F."/>
            <person name="Wang T."/>
            <person name="Pereira S.L."/>
            <person name="Rostami P."/>
            <person name="Ryan C.A."/>
            <person name="Tong A.H."/>
            <person name="Ng K."/>
            <person name="Sundaravadanam Y."/>
            <person name="Simpson J.T."/>
            <person name="Lim B.K."/>
            <person name="Engstrom M.D."/>
            <person name="Dutton C.J."/>
            <person name="Kerr K.C."/>
            <person name="Franke M."/>
            <person name="Rapley W."/>
            <person name="Wintle R.F."/>
            <person name="Scherer S.W."/>
        </authorList>
    </citation>
    <scope>NUCLEOTIDE SEQUENCE</scope>
    <source>
        <strain evidence="13">ROM106880</strain>
        <tissue evidence="13">Muscle</tissue>
    </source>
</reference>
<comment type="subcellular location">
    <subcellularLocation>
        <location evidence="3">Cell membrane</location>
        <location evidence="3">Sarcolemma</location>
        <location evidence="3">T-tubule</location>
    </subcellularLocation>
    <subcellularLocation>
        <location evidence="1">Endoplasmic reticulum membrane</location>
        <topology evidence="1">Single-pass type III membrane protein</topology>
    </subcellularLocation>
    <subcellularLocation>
        <location evidence="5">Preautophagosomal structure membrane</location>
        <topology evidence="5">Single-pass type III membrane protein</topology>
    </subcellularLocation>
</comment>
<protein>
    <recommendedName>
        <fullName evidence="7">Starch-binding domain-containing protein 1</fullName>
    </recommendedName>
    <alternativeName>
        <fullName evidence="8">Genethonin-1</fullName>
    </alternativeName>
    <alternativeName>
        <fullName evidence="9">Glycophagy cargo receptor stbd1</fullName>
    </alternativeName>
</protein>
<evidence type="ECO:0000313" key="15">
    <source>
        <dbReference type="Proteomes" id="UP001732720"/>
    </source>
</evidence>
<dbReference type="PANTHER" id="PTHR15048">
    <property type="entry name" value="STARCH-BINDING DOMAIN-CONTAINING PROTEIN 1"/>
    <property type="match status" value="1"/>
</dbReference>
<dbReference type="CDD" id="cd05813">
    <property type="entry name" value="CBM20_genethonin_1"/>
    <property type="match status" value="1"/>
</dbReference>
<dbReference type="GO" id="GO:0034045">
    <property type="term" value="C:phagophore assembly site membrane"/>
    <property type="evidence" value="ECO:0007669"/>
    <property type="project" value="UniProtKB-SubCell"/>
</dbReference>
<dbReference type="OrthoDB" id="6123450at2759"/>
<dbReference type="InterPro" id="IPR002044">
    <property type="entry name" value="CBM20"/>
</dbReference>
<evidence type="ECO:0000256" key="3">
    <source>
        <dbReference type="ARBA" id="ARBA00024012"/>
    </source>
</evidence>
<dbReference type="SUPFAM" id="SSF49452">
    <property type="entry name" value="Starch-binding domain-like"/>
    <property type="match status" value="1"/>
</dbReference>
<dbReference type="Pfam" id="PF00686">
    <property type="entry name" value="CBM_20"/>
    <property type="match status" value="1"/>
</dbReference>
<dbReference type="GO" id="GO:0061723">
    <property type="term" value="P:glycophagy"/>
    <property type="evidence" value="ECO:0007669"/>
    <property type="project" value="UniProtKB-ARBA"/>
</dbReference>
<dbReference type="InterPro" id="IPR013784">
    <property type="entry name" value="Carb-bd-like_fold"/>
</dbReference>
<evidence type="ECO:0000256" key="4">
    <source>
        <dbReference type="ARBA" id="ARBA00053886"/>
    </source>
</evidence>
<keyword evidence="11" id="KW-0472">Membrane</keyword>